<dbReference type="OrthoDB" id="5566198at2759"/>
<evidence type="ECO:0000256" key="11">
    <source>
        <dbReference type="PROSITE-ProRule" id="PRU00221"/>
    </source>
</evidence>
<keyword evidence="5" id="KW-0677">Repeat</keyword>
<keyword evidence="3" id="KW-0813">Transport</keyword>
<dbReference type="InterPro" id="IPR036322">
    <property type="entry name" value="WD40_repeat_dom_sf"/>
</dbReference>
<dbReference type="PROSITE" id="PS50294">
    <property type="entry name" value="WD_REPEATS_REGION"/>
    <property type="match status" value="2"/>
</dbReference>
<dbReference type="EMBL" id="VXIS01000398">
    <property type="protein sequence ID" value="KAA8893817.1"/>
    <property type="molecule type" value="Genomic_DNA"/>
</dbReference>
<keyword evidence="7" id="KW-0653">Protein transport</keyword>
<dbReference type="GO" id="GO:0034198">
    <property type="term" value="P:cellular response to amino acid starvation"/>
    <property type="evidence" value="ECO:0007669"/>
    <property type="project" value="TreeGrafter"/>
</dbReference>
<evidence type="ECO:0000256" key="7">
    <source>
        <dbReference type="ARBA" id="ARBA00022927"/>
    </source>
</evidence>
<keyword evidence="8" id="KW-0811">Translocation</keyword>
<dbReference type="GO" id="GO:0035859">
    <property type="term" value="C:Seh1-associated complex"/>
    <property type="evidence" value="ECO:0007669"/>
    <property type="project" value="TreeGrafter"/>
</dbReference>
<keyword evidence="9" id="KW-0906">Nuclear pore complex</keyword>
<dbReference type="Gene3D" id="2.130.10.10">
    <property type="entry name" value="YVTN repeat-like/Quinoprotein amine dehydrogenase"/>
    <property type="match status" value="1"/>
</dbReference>
<proteinExistence type="inferred from homology"/>
<evidence type="ECO:0000313" key="12">
    <source>
        <dbReference type="EMBL" id="KAA8893817.1"/>
    </source>
</evidence>
<comment type="subcellular location">
    <subcellularLocation>
        <location evidence="1">Nucleus</location>
        <location evidence="1">Nuclear pore complex</location>
    </subcellularLocation>
</comment>
<comment type="caution">
    <text evidence="12">The sequence shown here is derived from an EMBL/GenBank/DDBJ whole genome shotgun (WGS) entry which is preliminary data.</text>
</comment>
<evidence type="ECO:0000256" key="5">
    <source>
        <dbReference type="ARBA" id="ARBA00022737"/>
    </source>
</evidence>
<dbReference type="SMART" id="SM00320">
    <property type="entry name" value="WD40"/>
    <property type="match status" value="4"/>
</dbReference>
<dbReference type="PANTHER" id="PTHR11024:SF3">
    <property type="entry name" value="NUCLEOPORIN SEH1"/>
    <property type="match status" value="1"/>
</dbReference>
<evidence type="ECO:0000256" key="3">
    <source>
        <dbReference type="ARBA" id="ARBA00022448"/>
    </source>
</evidence>
<comment type="similarity">
    <text evidence="2">Belongs to the WD repeat SEC13 family.</text>
</comment>
<dbReference type="GO" id="GO:1904263">
    <property type="term" value="P:positive regulation of TORC1 signaling"/>
    <property type="evidence" value="ECO:0007669"/>
    <property type="project" value="TreeGrafter"/>
</dbReference>
<evidence type="ECO:0000256" key="8">
    <source>
        <dbReference type="ARBA" id="ARBA00023010"/>
    </source>
</evidence>
<keyword evidence="13" id="KW-1185">Reference proteome</keyword>
<dbReference type="SUPFAM" id="SSF50978">
    <property type="entry name" value="WD40 repeat-like"/>
    <property type="match status" value="1"/>
</dbReference>
<evidence type="ECO:0000256" key="10">
    <source>
        <dbReference type="ARBA" id="ARBA00023242"/>
    </source>
</evidence>
<dbReference type="GO" id="GO:0005198">
    <property type="term" value="F:structural molecule activity"/>
    <property type="evidence" value="ECO:0007669"/>
    <property type="project" value="InterPro"/>
</dbReference>
<feature type="repeat" description="WD" evidence="11">
    <location>
        <begin position="19"/>
        <end position="53"/>
    </location>
</feature>
<evidence type="ECO:0000256" key="1">
    <source>
        <dbReference type="ARBA" id="ARBA00004567"/>
    </source>
</evidence>
<dbReference type="InterPro" id="IPR037363">
    <property type="entry name" value="Sec13/Seh1_fam"/>
</dbReference>
<evidence type="ECO:0000256" key="9">
    <source>
        <dbReference type="ARBA" id="ARBA00023132"/>
    </source>
</evidence>
<dbReference type="AlphaFoldDB" id="A0A5J5EFH3"/>
<organism evidence="12 13">
    <name type="scientific">Sphaerosporella brunnea</name>
    <dbReference type="NCBI Taxonomy" id="1250544"/>
    <lineage>
        <taxon>Eukaryota</taxon>
        <taxon>Fungi</taxon>
        <taxon>Dikarya</taxon>
        <taxon>Ascomycota</taxon>
        <taxon>Pezizomycotina</taxon>
        <taxon>Pezizomycetes</taxon>
        <taxon>Pezizales</taxon>
        <taxon>Pyronemataceae</taxon>
        <taxon>Sphaerosporella</taxon>
    </lineage>
</organism>
<evidence type="ECO:0000256" key="6">
    <source>
        <dbReference type="ARBA" id="ARBA00022816"/>
    </source>
</evidence>
<gene>
    <name evidence="12" type="ORF">FN846DRAFT_901158</name>
</gene>
<keyword evidence="10" id="KW-0539">Nucleus</keyword>
<protein>
    <submittedName>
        <fullName evidence="12">WD40-repeat-containing domain protein</fullName>
    </submittedName>
</protein>
<feature type="repeat" description="WD" evidence="11">
    <location>
        <begin position="281"/>
        <end position="313"/>
    </location>
</feature>
<sequence>MSTKNLSAPTNPNSYVHFSTGHEDLVHDVAYDYYGRRMATVSSDQRLKIFDLNDEGEWVIADSFKAHDSSINKVIWGPPEHGQIVATCSYDRTVRIWEEQEMGSPHRWKRQFQMTSDARTAIHSIGFPPTLASTASTSTGLKLAFISADGHVHIYECREPQDLTHWIAIDVVAVLPAPPPREVEVSFCLAFCPSRWGGEQLVVGAMDTARVYRHNASGKFRPAEELPGHRGLVRDVAWAVSMGRSYHLIATACKDGHVRIFKLTAASGRGDRWIVEKVADFADHKSEVWKVAWNATGTILSSTGDDGKIRLWKAAIHGEFQLLSVVATPRSRGRDEAIIEDD</sequence>
<dbReference type="InParanoid" id="A0A5J5EFH3"/>
<accession>A0A5J5EFH3</accession>
<keyword evidence="4 11" id="KW-0853">WD repeat</keyword>
<dbReference type="PANTHER" id="PTHR11024">
    <property type="entry name" value="NUCLEAR PORE COMPLEX PROTEIN SEC13 / SEH1 FAMILY MEMBER"/>
    <property type="match status" value="1"/>
</dbReference>
<feature type="repeat" description="WD" evidence="11">
    <location>
        <begin position="64"/>
        <end position="98"/>
    </location>
</feature>
<evidence type="ECO:0000256" key="4">
    <source>
        <dbReference type="ARBA" id="ARBA00022574"/>
    </source>
</evidence>
<reference evidence="12 13" key="1">
    <citation type="submission" date="2019-09" db="EMBL/GenBank/DDBJ databases">
        <title>Draft genome of the ectomycorrhizal ascomycete Sphaerosporella brunnea.</title>
        <authorList>
            <consortium name="DOE Joint Genome Institute"/>
            <person name="Benucci G.M."/>
            <person name="Marozzi G."/>
            <person name="Antonielli L."/>
            <person name="Sanchez S."/>
            <person name="Marco P."/>
            <person name="Wang X."/>
            <person name="Falini L.B."/>
            <person name="Barry K."/>
            <person name="Haridas S."/>
            <person name="Lipzen A."/>
            <person name="Labutti K."/>
            <person name="Grigoriev I.V."/>
            <person name="Murat C."/>
            <person name="Martin F."/>
            <person name="Albertini E."/>
            <person name="Donnini D."/>
            <person name="Bonito G."/>
        </authorList>
    </citation>
    <scope>NUCLEOTIDE SEQUENCE [LARGE SCALE GENOMIC DNA]</scope>
    <source>
        <strain evidence="12 13">Sb_GMNB300</strain>
    </source>
</reference>
<dbReference type="FunCoup" id="A0A5J5EFH3">
    <property type="interactions" value="1244"/>
</dbReference>
<dbReference type="GO" id="GO:0051028">
    <property type="term" value="P:mRNA transport"/>
    <property type="evidence" value="ECO:0007669"/>
    <property type="project" value="UniProtKB-KW"/>
</dbReference>
<dbReference type="FunFam" id="2.130.10.10:FF:000578">
    <property type="entry name" value="Nucleoporin seh1"/>
    <property type="match status" value="1"/>
</dbReference>
<name>A0A5J5EFH3_9PEZI</name>
<dbReference type="InterPro" id="IPR001680">
    <property type="entry name" value="WD40_rpt"/>
</dbReference>
<evidence type="ECO:0000256" key="2">
    <source>
        <dbReference type="ARBA" id="ARBA00010102"/>
    </source>
</evidence>
<evidence type="ECO:0000313" key="13">
    <source>
        <dbReference type="Proteomes" id="UP000326924"/>
    </source>
</evidence>
<dbReference type="PROSITE" id="PS50082">
    <property type="entry name" value="WD_REPEATS_2"/>
    <property type="match status" value="3"/>
</dbReference>
<dbReference type="Proteomes" id="UP000326924">
    <property type="component" value="Unassembled WGS sequence"/>
</dbReference>
<dbReference type="GO" id="GO:0015031">
    <property type="term" value="P:protein transport"/>
    <property type="evidence" value="ECO:0007669"/>
    <property type="project" value="UniProtKB-KW"/>
</dbReference>
<dbReference type="GO" id="GO:0031080">
    <property type="term" value="C:nuclear pore outer ring"/>
    <property type="evidence" value="ECO:0007669"/>
    <property type="project" value="TreeGrafter"/>
</dbReference>
<dbReference type="InterPro" id="IPR015943">
    <property type="entry name" value="WD40/YVTN_repeat-like_dom_sf"/>
</dbReference>
<keyword evidence="6" id="KW-0509">mRNA transport</keyword>
<dbReference type="Pfam" id="PF00400">
    <property type="entry name" value="WD40"/>
    <property type="match status" value="4"/>
</dbReference>